<dbReference type="Proteomes" id="UP000307440">
    <property type="component" value="Unassembled WGS sequence"/>
</dbReference>
<evidence type="ECO:0000256" key="1">
    <source>
        <dbReference type="ARBA" id="ARBA00022737"/>
    </source>
</evidence>
<dbReference type="Pfam" id="PF22939">
    <property type="entry name" value="WHD_GPIID"/>
    <property type="match status" value="1"/>
</dbReference>
<organism evidence="6 7">
    <name type="scientific">Coprinopsis marcescibilis</name>
    <name type="common">Agaric fungus</name>
    <name type="synonym">Psathyrella marcescibilis</name>
    <dbReference type="NCBI Taxonomy" id="230819"/>
    <lineage>
        <taxon>Eukaryota</taxon>
        <taxon>Fungi</taxon>
        <taxon>Dikarya</taxon>
        <taxon>Basidiomycota</taxon>
        <taxon>Agaricomycotina</taxon>
        <taxon>Agaricomycetes</taxon>
        <taxon>Agaricomycetidae</taxon>
        <taxon>Agaricales</taxon>
        <taxon>Agaricineae</taxon>
        <taxon>Psathyrellaceae</taxon>
        <taxon>Coprinopsis</taxon>
    </lineage>
</organism>
<proteinExistence type="predicted"/>
<dbReference type="OrthoDB" id="194358at2759"/>
<sequence length="928" mass="101693">MNLDHSASDAVGPPHQGKSSGTKRRVGRSALGRLRNVFSRSPKPNSREAATALTTGPNDRQIMTVAGTQATQMFQEAHDFAIQAGSTFLDVQGHVVASCTSLPTLSSIDESSAARQSKPSPLNSDGVASAVPAVSVAAVQSFQGASNLAFNAPADFINAQSYTKNIFVAPSILPQDVAVVAEALSTINFRNFLADHLRKRVGKTGRWVFSEAKFRKWRKAPRGILWGTGMPGAGKTILASIIVEYLMELAKGNKRICVAFAFSRYTDALTVEEILAGLLRQILEDHPQTIVYIQRMHDHHSLRKTRPSKRDLVGVLEAIFTSNLFDEKYCSLDGLDEAKSITQFELLDTLSQLPVNLLITSRPLHLLEGKFLTADHFSIIVQDSDIERLIEEKVRQIPTLEALLANDGFKRWVVKAIIEKSSGMFLVASLQLDMLAVCVNVHGLRKAVATLPTGVEAMYEITMVRVEAHSQAATAKRALTWLVHALKSLEMDDLRSAIAVDPETFKFDSELLIDGPTLLSLCCGLVTFDSESELVRLVHYTAKDFLEPYLKREDPDPHAMLASTCVARLVQFNLDNLPAAIQADRAKQHQYLDDILDEHPFFLPYSARQWAEHLHLSVALPASTRDFILHCSSHPIRNKYGSLACAGSSIHVAAAYNFHELLEEWFHPSCHPADGSQSQFPPTSPPDLDINAPASDGSTALILAACFSHAETVRVLLNVEGIDVASGDRYGYTALMYAAETGGLEIVEMLLAVVDTNHTSRTDVDGNTALTLASSNGRVEAVRALLRVRSTKIKNLSQGDSSEEVGFIRACSLALVGAAENGHQDVMEILLDVKGINVNYPVSRGHTALMHASATGRKSIVEMLLQHENIDVHYTGPNGRTALAYALKKSKHDIAELLRSHGAQEPSADVFREFIHNDSIVWWWWGSD</sequence>
<dbReference type="SUPFAM" id="SSF48403">
    <property type="entry name" value="Ankyrin repeat"/>
    <property type="match status" value="1"/>
</dbReference>
<dbReference type="PROSITE" id="PS50088">
    <property type="entry name" value="ANK_REPEAT"/>
    <property type="match status" value="2"/>
</dbReference>
<name>A0A5C3L1J9_COPMA</name>
<keyword evidence="7" id="KW-1185">Reference proteome</keyword>
<dbReference type="SMART" id="SM00248">
    <property type="entry name" value="ANK"/>
    <property type="match status" value="6"/>
</dbReference>
<evidence type="ECO:0000313" key="7">
    <source>
        <dbReference type="Proteomes" id="UP000307440"/>
    </source>
</evidence>
<dbReference type="Gene3D" id="1.25.40.20">
    <property type="entry name" value="Ankyrin repeat-containing domain"/>
    <property type="match status" value="2"/>
</dbReference>
<dbReference type="PANTHER" id="PTHR10039">
    <property type="entry name" value="AMELOGENIN"/>
    <property type="match status" value="1"/>
</dbReference>
<evidence type="ECO:0000256" key="2">
    <source>
        <dbReference type="PROSITE-ProRule" id="PRU00023"/>
    </source>
</evidence>
<keyword evidence="2" id="KW-0040">ANK repeat</keyword>
<protein>
    <submittedName>
        <fullName evidence="6">Uncharacterized protein</fullName>
    </submittedName>
</protein>
<dbReference type="Gene3D" id="3.40.50.300">
    <property type="entry name" value="P-loop containing nucleotide triphosphate hydrolases"/>
    <property type="match status" value="1"/>
</dbReference>
<dbReference type="SUPFAM" id="SSF52540">
    <property type="entry name" value="P-loop containing nucleoside triphosphate hydrolases"/>
    <property type="match status" value="1"/>
</dbReference>
<accession>A0A5C3L1J9</accession>
<dbReference type="Pfam" id="PF12796">
    <property type="entry name" value="Ank_2"/>
    <property type="match status" value="2"/>
</dbReference>
<keyword evidence="1" id="KW-0677">Repeat</keyword>
<feature type="domain" description="GPI inositol-deacylase winged helix" evidence="4">
    <location>
        <begin position="471"/>
        <end position="546"/>
    </location>
</feature>
<dbReference type="InterPro" id="IPR056884">
    <property type="entry name" value="NPHP3-like_N"/>
</dbReference>
<dbReference type="PANTHER" id="PTHR10039:SF15">
    <property type="entry name" value="NACHT DOMAIN-CONTAINING PROTEIN"/>
    <property type="match status" value="1"/>
</dbReference>
<evidence type="ECO:0000259" key="4">
    <source>
        <dbReference type="Pfam" id="PF22939"/>
    </source>
</evidence>
<dbReference type="AlphaFoldDB" id="A0A5C3L1J9"/>
<reference evidence="6 7" key="1">
    <citation type="journal article" date="2019" name="Nat. Ecol. Evol.">
        <title>Megaphylogeny resolves global patterns of mushroom evolution.</title>
        <authorList>
            <person name="Varga T."/>
            <person name="Krizsan K."/>
            <person name="Foldi C."/>
            <person name="Dima B."/>
            <person name="Sanchez-Garcia M."/>
            <person name="Sanchez-Ramirez S."/>
            <person name="Szollosi G.J."/>
            <person name="Szarkandi J.G."/>
            <person name="Papp V."/>
            <person name="Albert L."/>
            <person name="Andreopoulos W."/>
            <person name="Angelini C."/>
            <person name="Antonin V."/>
            <person name="Barry K.W."/>
            <person name="Bougher N.L."/>
            <person name="Buchanan P."/>
            <person name="Buyck B."/>
            <person name="Bense V."/>
            <person name="Catcheside P."/>
            <person name="Chovatia M."/>
            <person name="Cooper J."/>
            <person name="Damon W."/>
            <person name="Desjardin D."/>
            <person name="Finy P."/>
            <person name="Geml J."/>
            <person name="Haridas S."/>
            <person name="Hughes K."/>
            <person name="Justo A."/>
            <person name="Karasinski D."/>
            <person name="Kautmanova I."/>
            <person name="Kiss B."/>
            <person name="Kocsube S."/>
            <person name="Kotiranta H."/>
            <person name="LaButti K.M."/>
            <person name="Lechner B.E."/>
            <person name="Liimatainen K."/>
            <person name="Lipzen A."/>
            <person name="Lukacs Z."/>
            <person name="Mihaltcheva S."/>
            <person name="Morgado L.N."/>
            <person name="Niskanen T."/>
            <person name="Noordeloos M.E."/>
            <person name="Ohm R.A."/>
            <person name="Ortiz-Santana B."/>
            <person name="Ovrebo C."/>
            <person name="Racz N."/>
            <person name="Riley R."/>
            <person name="Savchenko A."/>
            <person name="Shiryaev A."/>
            <person name="Soop K."/>
            <person name="Spirin V."/>
            <person name="Szebenyi C."/>
            <person name="Tomsovsky M."/>
            <person name="Tulloss R.E."/>
            <person name="Uehling J."/>
            <person name="Grigoriev I.V."/>
            <person name="Vagvolgyi C."/>
            <person name="Papp T."/>
            <person name="Martin F.M."/>
            <person name="Miettinen O."/>
            <person name="Hibbett D.S."/>
            <person name="Nagy L.G."/>
        </authorList>
    </citation>
    <scope>NUCLEOTIDE SEQUENCE [LARGE SCALE GENOMIC DNA]</scope>
    <source>
        <strain evidence="6 7">CBS 121175</strain>
    </source>
</reference>
<dbReference type="InterPro" id="IPR002110">
    <property type="entry name" value="Ankyrin_rpt"/>
</dbReference>
<gene>
    <name evidence="6" type="ORF">FA15DRAFT_644639</name>
</gene>
<dbReference type="InterPro" id="IPR054471">
    <property type="entry name" value="GPIID_WHD"/>
</dbReference>
<evidence type="ECO:0000313" key="6">
    <source>
        <dbReference type="EMBL" id="TFK22078.1"/>
    </source>
</evidence>
<dbReference type="STRING" id="230819.A0A5C3L1J9"/>
<evidence type="ECO:0000259" key="5">
    <source>
        <dbReference type="Pfam" id="PF24883"/>
    </source>
</evidence>
<dbReference type="EMBL" id="ML210250">
    <property type="protein sequence ID" value="TFK22078.1"/>
    <property type="molecule type" value="Genomic_DNA"/>
</dbReference>
<feature type="domain" description="Nephrocystin 3-like N-terminal" evidence="5">
    <location>
        <begin position="204"/>
        <end position="362"/>
    </location>
</feature>
<feature type="repeat" description="ANK" evidence="2">
    <location>
        <begin position="730"/>
        <end position="751"/>
    </location>
</feature>
<dbReference type="InterPro" id="IPR027417">
    <property type="entry name" value="P-loop_NTPase"/>
</dbReference>
<dbReference type="Pfam" id="PF00023">
    <property type="entry name" value="Ank"/>
    <property type="match status" value="1"/>
</dbReference>
<dbReference type="InterPro" id="IPR036770">
    <property type="entry name" value="Ankyrin_rpt-contain_sf"/>
</dbReference>
<feature type="repeat" description="ANK" evidence="2">
    <location>
        <begin position="878"/>
        <end position="910"/>
    </location>
</feature>
<evidence type="ECO:0000256" key="3">
    <source>
        <dbReference type="SAM" id="MobiDB-lite"/>
    </source>
</evidence>
<dbReference type="PROSITE" id="PS50297">
    <property type="entry name" value="ANK_REP_REGION"/>
    <property type="match status" value="1"/>
</dbReference>
<dbReference type="Pfam" id="PF24883">
    <property type="entry name" value="NPHP3_N"/>
    <property type="match status" value="1"/>
</dbReference>
<feature type="region of interest" description="Disordered" evidence="3">
    <location>
        <begin position="1"/>
        <end position="58"/>
    </location>
</feature>